<evidence type="ECO:0000259" key="8">
    <source>
        <dbReference type="PROSITE" id="PS50983"/>
    </source>
</evidence>
<dbReference type="InterPro" id="IPR051313">
    <property type="entry name" value="Bact_iron-sidero_bind"/>
</dbReference>
<dbReference type="GO" id="GO:1901678">
    <property type="term" value="P:iron coordination entity transport"/>
    <property type="evidence" value="ECO:0007669"/>
    <property type="project" value="UniProtKB-ARBA"/>
</dbReference>
<sequence length="331" mass="36067">MKKTIWNLGIIALFIVVMTACSSKAEVAEPKSETSGTATTANTQEATATSAETKTIKYLDTEYTIPAKSDRIVITGSMESMEDAVVLGVQPVGAISVGGKFPDLFKAVTGSSQSSGEKMQPNFEGILNMKPDVILSSTKAGQEVHDKLGKIATDIPVSHISTNWEANLRLLAELTGTQDKADQALQQYQADLDAARAKLSVSHKDKKIVAVRVRAGNIYIYPEKVFFNPSLYSDIGFTAPDEVKAAKAQEMMTLEKFSEMNPDYIFVQFAEDENKETPKIWEEIQDNPIWKSINAAKNGKVFVNVIDPLAQGGTAYSKISFLKAAVEKLSN</sequence>
<comment type="subcellular location">
    <subcellularLocation>
        <location evidence="1">Cell envelope</location>
    </subcellularLocation>
</comment>
<dbReference type="EMBL" id="MSZX01000003">
    <property type="protein sequence ID" value="OPA79468.1"/>
    <property type="molecule type" value="Genomic_DNA"/>
</dbReference>
<feature type="signal peptide" evidence="7">
    <location>
        <begin position="1"/>
        <end position="25"/>
    </location>
</feature>
<evidence type="ECO:0000256" key="1">
    <source>
        <dbReference type="ARBA" id="ARBA00004196"/>
    </source>
</evidence>
<name>A0A1T2XI37_9BACL</name>
<feature type="compositionally biased region" description="Low complexity" evidence="6">
    <location>
        <begin position="37"/>
        <end position="47"/>
    </location>
</feature>
<evidence type="ECO:0000256" key="7">
    <source>
        <dbReference type="SAM" id="SignalP"/>
    </source>
</evidence>
<comment type="similarity">
    <text evidence="2">Belongs to the bacterial solute-binding protein 8 family.</text>
</comment>
<accession>A0A1T2XI37</accession>
<proteinExistence type="inferred from homology"/>
<protein>
    <submittedName>
        <fullName evidence="9">Iron-uptake system-binding protein</fullName>
    </submittedName>
</protein>
<dbReference type="RefSeq" id="WP_078498468.1">
    <property type="nucleotide sequence ID" value="NZ_MSZX01000003.1"/>
</dbReference>
<dbReference type="Pfam" id="PF01497">
    <property type="entry name" value="Peripla_BP_2"/>
    <property type="match status" value="1"/>
</dbReference>
<dbReference type="Proteomes" id="UP000190188">
    <property type="component" value="Unassembled WGS sequence"/>
</dbReference>
<dbReference type="STRING" id="1324314.BVG16_10390"/>
<dbReference type="Gene3D" id="3.40.50.1980">
    <property type="entry name" value="Nitrogenase molybdenum iron protein domain"/>
    <property type="match status" value="2"/>
</dbReference>
<evidence type="ECO:0000256" key="2">
    <source>
        <dbReference type="ARBA" id="ARBA00008814"/>
    </source>
</evidence>
<dbReference type="InterPro" id="IPR002491">
    <property type="entry name" value="ABC_transptr_periplasmic_BD"/>
</dbReference>
<feature type="region of interest" description="Disordered" evidence="6">
    <location>
        <begin position="28"/>
        <end position="47"/>
    </location>
</feature>
<dbReference type="PANTHER" id="PTHR30532:SF10">
    <property type="entry name" value="IRON-UPTAKE SYSTEM-BINDING PROTEIN"/>
    <property type="match status" value="1"/>
</dbReference>
<evidence type="ECO:0000256" key="5">
    <source>
        <dbReference type="SAM" id="Coils"/>
    </source>
</evidence>
<feature type="domain" description="Fe/B12 periplasmic-binding" evidence="8">
    <location>
        <begin position="72"/>
        <end position="331"/>
    </location>
</feature>
<keyword evidence="4 7" id="KW-0732">Signal</keyword>
<dbReference type="AlphaFoldDB" id="A0A1T2XI37"/>
<feature type="chain" id="PRO_5011984097" evidence="7">
    <location>
        <begin position="26"/>
        <end position="331"/>
    </location>
</feature>
<dbReference type="PANTHER" id="PTHR30532">
    <property type="entry name" value="IRON III DICITRATE-BINDING PERIPLASMIC PROTEIN"/>
    <property type="match status" value="1"/>
</dbReference>
<keyword evidence="5" id="KW-0175">Coiled coil</keyword>
<organism evidence="9 10">
    <name type="scientific">Paenibacillus selenitireducens</name>
    <dbReference type="NCBI Taxonomy" id="1324314"/>
    <lineage>
        <taxon>Bacteria</taxon>
        <taxon>Bacillati</taxon>
        <taxon>Bacillota</taxon>
        <taxon>Bacilli</taxon>
        <taxon>Bacillales</taxon>
        <taxon>Paenibacillaceae</taxon>
        <taxon>Paenibacillus</taxon>
    </lineage>
</organism>
<evidence type="ECO:0000256" key="3">
    <source>
        <dbReference type="ARBA" id="ARBA00022448"/>
    </source>
</evidence>
<gene>
    <name evidence="9" type="ORF">BVG16_10390</name>
</gene>
<comment type="caution">
    <text evidence="9">The sequence shown here is derived from an EMBL/GenBank/DDBJ whole genome shotgun (WGS) entry which is preliminary data.</text>
</comment>
<evidence type="ECO:0000313" key="10">
    <source>
        <dbReference type="Proteomes" id="UP000190188"/>
    </source>
</evidence>
<keyword evidence="3" id="KW-0813">Transport</keyword>
<evidence type="ECO:0000256" key="4">
    <source>
        <dbReference type="ARBA" id="ARBA00022729"/>
    </source>
</evidence>
<dbReference type="PROSITE" id="PS51257">
    <property type="entry name" value="PROKAR_LIPOPROTEIN"/>
    <property type="match status" value="1"/>
</dbReference>
<keyword evidence="10" id="KW-1185">Reference proteome</keyword>
<dbReference type="OrthoDB" id="26763at2"/>
<dbReference type="SUPFAM" id="SSF53807">
    <property type="entry name" value="Helical backbone' metal receptor"/>
    <property type="match status" value="1"/>
</dbReference>
<dbReference type="GO" id="GO:0030288">
    <property type="term" value="C:outer membrane-bounded periplasmic space"/>
    <property type="evidence" value="ECO:0007669"/>
    <property type="project" value="TreeGrafter"/>
</dbReference>
<evidence type="ECO:0000313" key="9">
    <source>
        <dbReference type="EMBL" id="OPA79468.1"/>
    </source>
</evidence>
<evidence type="ECO:0000256" key="6">
    <source>
        <dbReference type="SAM" id="MobiDB-lite"/>
    </source>
</evidence>
<feature type="coiled-coil region" evidence="5">
    <location>
        <begin position="171"/>
        <end position="198"/>
    </location>
</feature>
<reference evidence="9 10" key="1">
    <citation type="submission" date="2017-01" db="EMBL/GenBank/DDBJ databases">
        <title>Genome analysis of Paenibacillus selenitrireducens ES3-24.</title>
        <authorList>
            <person name="Xu D."/>
            <person name="Yao R."/>
            <person name="Zheng S."/>
        </authorList>
    </citation>
    <scope>NUCLEOTIDE SEQUENCE [LARGE SCALE GENOMIC DNA]</scope>
    <source>
        <strain evidence="9 10">ES3-24</strain>
    </source>
</reference>
<dbReference type="PROSITE" id="PS50983">
    <property type="entry name" value="FE_B12_PBP"/>
    <property type="match status" value="1"/>
</dbReference>